<feature type="transmembrane region" description="Helical" evidence="1">
    <location>
        <begin position="20"/>
        <end position="39"/>
    </location>
</feature>
<protein>
    <submittedName>
        <fullName evidence="2">Uncharacterized protein</fullName>
    </submittedName>
</protein>
<gene>
    <name evidence="2" type="ORF">SPF06_03810</name>
</gene>
<keyword evidence="3" id="KW-1185">Reference proteome</keyword>
<keyword evidence="1" id="KW-0472">Membrane</keyword>
<sequence>MQLVLSGVVGLPLGVPARVSWIGGTVVAMLMLIFVADRVDRRLPEES</sequence>
<organism evidence="2 3">
    <name type="scientific">Sinomonas terricola</name>
    <dbReference type="NCBI Taxonomy" id="3110330"/>
    <lineage>
        <taxon>Bacteria</taxon>
        <taxon>Bacillati</taxon>
        <taxon>Actinomycetota</taxon>
        <taxon>Actinomycetes</taxon>
        <taxon>Micrococcales</taxon>
        <taxon>Micrococcaceae</taxon>
        <taxon>Sinomonas</taxon>
    </lineage>
</organism>
<name>A0ABU5T2W7_9MICC</name>
<proteinExistence type="predicted"/>
<accession>A0ABU5T2W7</accession>
<dbReference type="RefSeq" id="WP_323277585.1">
    <property type="nucleotide sequence ID" value="NZ_JAYGGQ010000001.1"/>
</dbReference>
<evidence type="ECO:0000313" key="2">
    <source>
        <dbReference type="EMBL" id="MEA5453839.1"/>
    </source>
</evidence>
<dbReference type="Proteomes" id="UP001304769">
    <property type="component" value="Unassembled WGS sequence"/>
</dbReference>
<keyword evidence="1" id="KW-1133">Transmembrane helix</keyword>
<reference evidence="2 3" key="1">
    <citation type="submission" date="2023-12" db="EMBL/GenBank/DDBJ databases">
        <title>Sinomonas terricola sp. nov, isolated from litchi orchard soil in Guangdong, PR China.</title>
        <authorList>
            <person name="Jiaxin W."/>
            <person name="Yang Z."/>
            <person name="Honghui Z."/>
        </authorList>
    </citation>
    <scope>NUCLEOTIDE SEQUENCE [LARGE SCALE GENOMIC DNA]</scope>
    <source>
        <strain evidence="2 3">JGH33</strain>
    </source>
</reference>
<evidence type="ECO:0000313" key="3">
    <source>
        <dbReference type="Proteomes" id="UP001304769"/>
    </source>
</evidence>
<comment type="caution">
    <text evidence="2">The sequence shown here is derived from an EMBL/GenBank/DDBJ whole genome shotgun (WGS) entry which is preliminary data.</text>
</comment>
<keyword evidence="1" id="KW-0812">Transmembrane</keyword>
<evidence type="ECO:0000256" key="1">
    <source>
        <dbReference type="SAM" id="Phobius"/>
    </source>
</evidence>
<dbReference type="EMBL" id="JAYGGQ010000001">
    <property type="protein sequence ID" value="MEA5453839.1"/>
    <property type="molecule type" value="Genomic_DNA"/>
</dbReference>